<dbReference type="InterPro" id="IPR051017">
    <property type="entry name" value="Aldolase-II_Adducin_sf"/>
</dbReference>
<comment type="similarity">
    <text evidence="1">Belongs to the aldolase class II family.</text>
</comment>
<sequence length="252" mass="27935">MATARTGGFSEEEWSARVDLATLYHMLDLLVGWEEGIYTHAVLRIPGDDAHMLIKRHELLYGEVTAENLVKVPIGADVDESFGVNRPGLVTHSGALSAREGINCSIHCHTEVGLALAAHAGGLRMLTQNALRFWRRVGYHDYEGLVTDHEEGDRIASALRPDNIVLVMRNHGLLIVGNTVRDAFERTRDLLIAARTQLTLEASGAPVVEVPPETCDLVVRQWEEHDRGRGTADWPAWKRKIERERPSAVGLA</sequence>
<evidence type="ECO:0000313" key="3">
    <source>
        <dbReference type="EMBL" id="NJR80596.1"/>
    </source>
</evidence>
<name>A0ABX1CTB4_9SPHN</name>
<dbReference type="NCBIfam" id="NF005451">
    <property type="entry name" value="PRK07044.1"/>
    <property type="match status" value="1"/>
</dbReference>
<comment type="caution">
    <text evidence="3">The sequence shown here is derived from an EMBL/GenBank/DDBJ whole genome shotgun (WGS) entry which is preliminary data.</text>
</comment>
<keyword evidence="4" id="KW-1185">Reference proteome</keyword>
<evidence type="ECO:0000259" key="2">
    <source>
        <dbReference type="SMART" id="SM01007"/>
    </source>
</evidence>
<dbReference type="Proteomes" id="UP000732399">
    <property type="component" value="Unassembled WGS sequence"/>
</dbReference>
<dbReference type="InterPro" id="IPR036409">
    <property type="entry name" value="Aldolase_II/adducin_N_sf"/>
</dbReference>
<accession>A0ABX1CTB4</accession>
<protein>
    <submittedName>
        <fullName evidence="3">Aldolase</fullName>
    </submittedName>
</protein>
<organism evidence="3 4">
    <name type="scientific">Sphingomonas corticis</name>
    <dbReference type="NCBI Taxonomy" id="2722791"/>
    <lineage>
        <taxon>Bacteria</taxon>
        <taxon>Pseudomonadati</taxon>
        <taxon>Pseudomonadota</taxon>
        <taxon>Alphaproteobacteria</taxon>
        <taxon>Sphingomonadales</taxon>
        <taxon>Sphingomonadaceae</taxon>
        <taxon>Sphingomonas</taxon>
    </lineage>
</organism>
<feature type="domain" description="Class II aldolase/adducin N-terminal" evidence="2">
    <location>
        <begin position="18"/>
        <end position="198"/>
    </location>
</feature>
<dbReference type="EMBL" id="JAAVJH010000023">
    <property type="protein sequence ID" value="NJR80596.1"/>
    <property type="molecule type" value="Genomic_DNA"/>
</dbReference>
<dbReference type="PANTHER" id="PTHR10672:SF3">
    <property type="entry name" value="PROTEIN HU-LI TAI SHAO"/>
    <property type="match status" value="1"/>
</dbReference>
<proteinExistence type="inferred from homology"/>
<evidence type="ECO:0000313" key="4">
    <source>
        <dbReference type="Proteomes" id="UP000732399"/>
    </source>
</evidence>
<dbReference type="SUPFAM" id="SSF53639">
    <property type="entry name" value="AraD/HMP-PK domain-like"/>
    <property type="match status" value="1"/>
</dbReference>
<gene>
    <name evidence="3" type="ORF">HBH26_18635</name>
</gene>
<dbReference type="Gene3D" id="3.40.225.10">
    <property type="entry name" value="Class II aldolase/adducin N-terminal domain"/>
    <property type="match status" value="1"/>
</dbReference>
<reference evidence="3 4" key="1">
    <citation type="submission" date="2020-03" db="EMBL/GenBank/DDBJ databases">
        <authorList>
            <person name="Wang L."/>
            <person name="He N."/>
            <person name="Li Y."/>
            <person name="Fang Y."/>
            <person name="Zhang F."/>
        </authorList>
    </citation>
    <scope>NUCLEOTIDE SEQUENCE [LARGE SCALE GENOMIC DNA]</scope>
    <source>
        <strain evidence="3 4">36D10-4-7</strain>
    </source>
</reference>
<dbReference type="InterPro" id="IPR001303">
    <property type="entry name" value="Aldolase_II/adducin_N"/>
</dbReference>
<dbReference type="PANTHER" id="PTHR10672">
    <property type="entry name" value="ADDUCIN"/>
    <property type="match status" value="1"/>
</dbReference>
<dbReference type="SMART" id="SM01007">
    <property type="entry name" value="Aldolase_II"/>
    <property type="match status" value="1"/>
</dbReference>
<dbReference type="Pfam" id="PF00596">
    <property type="entry name" value="Aldolase_II"/>
    <property type="match status" value="1"/>
</dbReference>
<evidence type="ECO:0000256" key="1">
    <source>
        <dbReference type="ARBA" id="ARBA00037961"/>
    </source>
</evidence>